<feature type="compositionally biased region" description="Polar residues" evidence="2">
    <location>
        <begin position="294"/>
        <end position="304"/>
    </location>
</feature>
<feature type="region of interest" description="Disordered" evidence="2">
    <location>
        <begin position="1795"/>
        <end position="1932"/>
    </location>
</feature>
<feature type="region of interest" description="Disordered" evidence="2">
    <location>
        <begin position="901"/>
        <end position="920"/>
    </location>
</feature>
<name>A0A376B992_9ASCO</name>
<feature type="compositionally biased region" description="Basic residues" evidence="2">
    <location>
        <begin position="901"/>
        <end position="913"/>
    </location>
</feature>
<sequence length="1932" mass="217500">MSDLEQTNKDQQNADEELNINALVENLLLSDNDKQNTLQKHNNEIINENLKQNDIKKNTKQIGGNDDVLELASIVSHAMQTIQHENSDTHDVDMNVDTHNENIESVSTSNTTDNNNHDEGNPVQNENQEQEWAHILQQGLLQHQHENEETTQNTKNSSNEHTTRFDTINDFVDDEDVIFGNAILSSLRNMEQQERVNEPQNTKKNDLEHSNFNSIETGKNGKNKKKKSKKKSKNSETQKKAKSRKPKSKEDVATVQQQKSKTEKEVSNDVNDLTDTQDLVAATLKAFESQIMQTEDTNSNTTETAPVKKYSKTNKTSAGLTDENVSALPKKQKKKETASKASRKSKKKETPKKVNSEMVSTDDILGGDDLFSKQLQDIIHSVVNSTLQDMPTTKKKVSRKKSTIESSDSLKEKKKRKEPKNIGSKSKKTSNKRKGSVSTQETDFDIGQIMQDAMKLAFKDSSSSSATVATKIPTPVTKVSTLEKPTTKTKNKKTGKKKTKQIPNELGINISGILDSTMTNKEKEAAALKKKANAKLLKKIPLIPMTTSISLHSNYQKRKSILSGKKENDIKSTSTDTNVVNINKPALIPRQIPYHPVSSLSQYFRPHGDSFTIDKKKTSTKTTKEKKGKQLNDNSKNNKGLSGEWILSDIDTTKTKGTKEKDSGKKTDLQSKETVDMQVENRIIPYVPPATITSSMPNDMPTMDMYASVIDTDLQNILSEHGKTKSIENLGENATISVPSKTKKKKDYRTSRKKNKSTLLGTDFIRLQENVPKVVTAEEERKKLKKCYHKCAKEVAHISSKKLTKWRVEEREKRNLLRAKERETRRQRRELLKKEKTRIETNLEEIVAKGPPYPVYLKLKKNGEPKKPYRRYNDEEIAKREQMKKDGFLDELGRKIYKRKGDKKTKGLSHMTKKQMDSMLDPTKKTSIHKEKILLHPPWIIPEHPPYALPMVKRNVKLVVSRPKTAQESHVKSSKKTKRTSNDDTSKKLAKKYNIPKKMTYAAIQSISSLLPLLSMLPPEMTPVANALKTVIAARAAVAIAKTQKDKAIVNNQISNIIKQAKTTIVKVLAEQQLKKQKMKKSQQVGREENQDQNQQDDDAAELNNISNNAIVVSNFAPSSLTGLSSNVLLSTNSRLNLNGLKKLELKKKKKRKRLDISKSEDQQTALNAEPGKIVDDNLELKHGKVVLQVTAENYVTDSSVGVLQSNANQEDEFVTKSTINKDNDNDIDKFDKAFIEVPTDPLLIAESNKDIMEPTSDNDIAEVENNKDDNSSKDITENNYNAVIEDQNEAINGSYDNLKDTDDADKIEIFNTTVQGDFGGDTGHKQVVNKENEALLEKGKDKETTSVDNHTDTDLVNRTTNETKKLQLSLDETNGIDTLLLPSDETTNKNESTVKEDDNQGFIKEEKISHLVTAIFQRITEPLEKHLEKEKEEINTRKRKIPLRSQNKINMDDVVIPTRQHDFIPARKKRRLTSISMIEDDKESIGNFIEIQNDNTNMESKVSMTSNNYDHLSENHLIKMERDNIKGIEVLDGDRSNDGHVQKIIKTESRPKLSTTAIYRIKQEQRNMKFFNFKVVLPKKRIDGSPLKRIPIFNRLKGKLSDKEIAILKREVTTERKRRWRMDKAIKMQKGLSETHSSNKTGIVVENSRSANDIHSGTTPDSVGNNTADGAKGKYCEQKDISDDDKSKENNGEDASLKIVDPIILEDSKKNEGDTNCVSNTTRDNGLEGKEIRDTAPALNITKSKGTKNTSSKVTKQVYEGITAVSDEEVLSLVCFLYNREDVVKQVVKEVEEEAKIPSASGAKSKKRIKVEKEGEQVSKKIKISRRGRPRKIKIEDVNSTNDASSENKSTDLKQDFASITSDLSKEKEQSDENQDDNVNSSSNVTDKQQAIHPSDAQSASGASSTISSNISASPTPLRLNKRIFARPSYT</sequence>
<feature type="region of interest" description="Disordered" evidence="2">
    <location>
        <begin position="294"/>
        <end position="366"/>
    </location>
</feature>
<feature type="compositionally biased region" description="Polar residues" evidence="2">
    <location>
        <begin position="1649"/>
        <end position="1669"/>
    </location>
</feature>
<feature type="compositionally biased region" description="Polar residues" evidence="2">
    <location>
        <begin position="1839"/>
        <end position="1849"/>
    </location>
</feature>
<evidence type="ECO:0000313" key="3">
    <source>
        <dbReference type="EMBL" id="SSD61246.1"/>
    </source>
</evidence>
<feature type="compositionally biased region" description="Basic and acidic residues" evidence="2">
    <location>
        <begin position="1672"/>
        <end position="1692"/>
    </location>
</feature>
<feature type="region of interest" description="Disordered" evidence="2">
    <location>
        <begin position="388"/>
        <end position="443"/>
    </location>
</feature>
<feature type="region of interest" description="Disordered" evidence="2">
    <location>
        <begin position="961"/>
        <end position="987"/>
    </location>
</feature>
<feature type="coiled-coil region" evidence="1">
    <location>
        <begin position="817"/>
        <end position="849"/>
    </location>
</feature>
<proteinExistence type="predicted"/>
<evidence type="ECO:0000313" key="4">
    <source>
        <dbReference type="Proteomes" id="UP000262825"/>
    </source>
</evidence>
<dbReference type="VEuPathDB" id="FungiDB:SCODWIG_03007"/>
<feature type="region of interest" description="Disordered" evidence="2">
    <location>
        <begin position="1078"/>
        <end position="1098"/>
    </location>
</feature>
<protein>
    <submittedName>
        <fullName evidence="3">Uncharacterized protein</fullName>
    </submittedName>
</protein>
<feature type="compositionally biased region" description="Basic residues" evidence="2">
    <location>
        <begin position="1821"/>
        <end position="1833"/>
    </location>
</feature>
<organism evidence="3 4">
    <name type="scientific">Saccharomycodes ludwigii</name>
    <dbReference type="NCBI Taxonomy" id="36035"/>
    <lineage>
        <taxon>Eukaryota</taxon>
        <taxon>Fungi</taxon>
        <taxon>Dikarya</taxon>
        <taxon>Ascomycota</taxon>
        <taxon>Saccharomycotina</taxon>
        <taxon>Saccharomycetes</taxon>
        <taxon>Saccharomycodales</taxon>
        <taxon>Saccharomycodaceae</taxon>
        <taxon>Saccharomycodes</taxon>
    </lineage>
</organism>
<feature type="compositionally biased region" description="Basic and acidic residues" evidence="2">
    <location>
        <begin position="1265"/>
        <end position="1277"/>
    </location>
</feature>
<keyword evidence="1" id="KW-0175">Coiled coil</keyword>
<gene>
    <name evidence="3" type="ORF">SCODWIG_03007</name>
</gene>
<feature type="compositionally biased region" description="Basic residues" evidence="2">
    <location>
        <begin position="425"/>
        <end position="435"/>
    </location>
</feature>
<feature type="region of interest" description="Disordered" evidence="2">
    <location>
        <begin position="190"/>
        <end position="271"/>
    </location>
</feature>
<feature type="region of interest" description="Disordered" evidence="2">
    <location>
        <begin position="610"/>
        <end position="642"/>
    </location>
</feature>
<feature type="region of interest" description="Disordered" evidence="2">
    <location>
        <begin position="1649"/>
        <end position="1696"/>
    </location>
</feature>
<keyword evidence="4" id="KW-1185">Reference proteome</keyword>
<evidence type="ECO:0000256" key="2">
    <source>
        <dbReference type="SAM" id="MobiDB-lite"/>
    </source>
</evidence>
<feature type="region of interest" description="Disordered" evidence="2">
    <location>
        <begin position="1256"/>
        <end position="1277"/>
    </location>
</feature>
<feature type="compositionally biased region" description="Low complexity" evidence="2">
    <location>
        <begin position="105"/>
        <end position="114"/>
    </location>
</feature>
<feature type="compositionally biased region" description="Basic and acidic residues" evidence="2">
    <location>
        <begin position="610"/>
        <end position="630"/>
    </location>
</feature>
<feature type="compositionally biased region" description="Basic residues" evidence="2">
    <location>
        <begin position="221"/>
        <end position="232"/>
    </location>
</feature>
<reference evidence="4" key="1">
    <citation type="submission" date="2018-06" db="EMBL/GenBank/DDBJ databases">
        <authorList>
            <person name="Guldener U."/>
        </authorList>
    </citation>
    <scope>NUCLEOTIDE SEQUENCE [LARGE SCALE GENOMIC DNA]</scope>
    <source>
        <strain evidence="4">UTAD17</strain>
    </source>
</reference>
<feature type="compositionally biased region" description="Basic and acidic residues" evidence="2">
    <location>
        <begin position="191"/>
        <end position="209"/>
    </location>
</feature>
<feature type="region of interest" description="Disordered" evidence="2">
    <location>
        <begin position="143"/>
        <end position="162"/>
    </location>
</feature>
<feature type="compositionally biased region" description="Low complexity" evidence="2">
    <location>
        <begin position="1898"/>
        <end position="1915"/>
    </location>
</feature>
<feature type="compositionally biased region" description="Low complexity" evidence="2">
    <location>
        <begin position="1878"/>
        <end position="1888"/>
    </location>
</feature>
<accession>A0A376B992</accession>
<dbReference type="Proteomes" id="UP000262825">
    <property type="component" value="Unassembled WGS sequence"/>
</dbReference>
<feature type="compositionally biased region" description="Polar residues" evidence="2">
    <location>
        <begin position="631"/>
        <end position="640"/>
    </location>
</feature>
<evidence type="ECO:0000256" key="1">
    <source>
        <dbReference type="SAM" id="Coils"/>
    </source>
</evidence>
<feature type="compositionally biased region" description="Polar residues" evidence="2">
    <location>
        <begin position="150"/>
        <end position="160"/>
    </location>
</feature>
<feature type="compositionally biased region" description="Basic residues" evidence="2">
    <location>
        <begin position="341"/>
        <end position="350"/>
    </location>
</feature>
<feature type="region of interest" description="Disordered" evidence="2">
    <location>
        <begin position="105"/>
        <end position="128"/>
    </location>
</feature>
<dbReference type="EMBL" id="UFAJ01000621">
    <property type="protein sequence ID" value="SSD61246.1"/>
    <property type="molecule type" value="Genomic_DNA"/>
</dbReference>